<keyword evidence="3" id="KW-1185">Reference proteome</keyword>
<dbReference type="PANTHER" id="PTHR44086">
    <property type="entry name" value="THIOSULFATE SULFURTRANSFERASE RDL2, MITOCHONDRIAL-RELATED"/>
    <property type="match status" value="1"/>
</dbReference>
<accession>A0A2Z5FWF0</accession>
<dbReference type="Proteomes" id="UP000253606">
    <property type="component" value="Chromosome"/>
</dbReference>
<evidence type="ECO:0000313" key="3">
    <source>
        <dbReference type="Proteomes" id="UP000253606"/>
    </source>
</evidence>
<feature type="domain" description="Rhodanese" evidence="1">
    <location>
        <begin position="19"/>
        <end position="107"/>
    </location>
</feature>
<dbReference type="AlphaFoldDB" id="A0A2Z5FWF0"/>
<name>A0A2Z5FWF0_9BACT</name>
<dbReference type="KEGG" id="abas:ACPOL_1750"/>
<gene>
    <name evidence="2" type="ORF">ACPOL_1750</name>
</gene>
<dbReference type="Gene3D" id="3.40.250.10">
    <property type="entry name" value="Rhodanese-like domain"/>
    <property type="match status" value="1"/>
</dbReference>
<evidence type="ECO:0000259" key="1">
    <source>
        <dbReference type="PROSITE" id="PS50206"/>
    </source>
</evidence>
<dbReference type="InterPro" id="IPR036873">
    <property type="entry name" value="Rhodanese-like_dom_sf"/>
</dbReference>
<dbReference type="Pfam" id="PF00581">
    <property type="entry name" value="Rhodanese"/>
    <property type="match status" value="1"/>
</dbReference>
<protein>
    <submittedName>
        <fullName evidence="2">Rhodanese-like domain protein</fullName>
    </submittedName>
</protein>
<dbReference type="EMBL" id="CP030840">
    <property type="protein sequence ID" value="AXC11092.1"/>
    <property type="molecule type" value="Genomic_DNA"/>
</dbReference>
<dbReference type="InterPro" id="IPR001763">
    <property type="entry name" value="Rhodanese-like_dom"/>
</dbReference>
<evidence type="ECO:0000313" key="2">
    <source>
        <dbReference type="EMBL" id="AXC11092.1"/>
    </source>
</evidence>
<dbReference type="RefSeq" id="WP_114206596.1">
    <property type="nucleotide sequence ID" value="NZ_CP030840.1"/>
</dbReference>
<sequence>MLDVEISTTELSSKISAGKPPDLVLLDVREPWEYATAKIEGSVLVPMGEIPGRLQEFDPEDHIVTICHAGVRSMNVAVWLRNQGLEKVQSLRGGIDAWSREIDPQVPRY</sequence>
<proteinExistence type="predicted"/>
<dbReference type="SUPFAM" id="SSF52821">
    <property type="entry name" value="Rhodanese/Cell cycle control phosphatase"/>
    <property type="match status" value="1"/>
</dbReference>
<dbReference type="PANTHER" id="PTHR44086:SF10">
    <property type="entry name" value="THIOSULFATE SULFURTRANSFERASE_RHODANESE-LIKE DOMAIN-CONTAINING PROTEIN 3"/>
    <property type="match status" value="1"/>
</dbReference>
<dbReference type="PROSITE" id="PS50206">
    <property type="entry name" value="RHODANESE_3"/>
    <property type="match status" value="1"/>
</dbReference>
<dbReference type="GO" id="GO:0004792">
    <property type="term" value="F:thiosulfate-cyanide sulfurtransferase activity"/>
    <property type="evidence" value="ECO:0007669"/>
    <property type="project" value="TreeGrafter"/>
</dbReference>
<organism evidence="2 3">
    <name type="scientific">Acidisarcina polymorpha</name>
    <dbReference type="NCBI Taxonomy" id="2211140"/>
    <lineage>
        <taxon>Bacteria</taxon>
        <taxon>Pseudomonadati</taxon>
        <taxon>Acidobacteriota</taxon>
        <taxon>Terriglobia</taxon>
        <taxon>Terriglobales</taxon>
        <taxon>Acidobacteriaceae</taxon>
        <taxon>Acidisarcina</taxon>
    </lineage>
</organism>
<dbReference type="SMART" id="SM00450">
    <property type="entry name" value="RHOD"/>
    <property type="match status" value="1"/>
</dbReference>
<dbReference type="OrthoDB" id="9800872at2"/>
<reference evidence="2 3" key="1">
    <citation type="journal article" date="2018" name="Front. Microbiol.">
        <title>Hydrolytic Capabilities as a Key to Environmental Success: Chitinolytic and Cellulolytic Acidobacteria From Acidic Sub-arctic Soils and Boreal Peatlands.</title>
        <authorList>
            <person name="Belova S.E."/>
            <person name="Ravin N.V."/>
            <person name="Pankratov T.A."/>
            <person name="Rakitin A.L."/>
            <person name="Ivanova A.A."/>
            <person name="Beletsky A.V."/>
            <person name="Mardanov A.V."/>
            <person name="Sinninghe Damste J.S."/>
            <person name="Dedysh S.N."/>
        </authorList>
    </citation>
    <scope>NUCLEOTIDE SEQUENCE [LARGE SCALE GENOMIC DNA]</scope>
    <source>
        <strain evidence="2 3">SBC82</strain>
    </source>
</reference>